<evidence type="ECO:0000256" key="9">
    <source>
        <dbReference type="PIRSR" id="PIRSR000350-4"/>
    </source>
</evidence>
<evidence type="ECO:0000256" key="7">
    <source>
        <dbReference type="ARBA" id="ARBA00023284"/>
    </source>
</evidence>
<dbReference type="SUPFAM" id="SSF55424">
    <property type="entry name" value="FAD/NAD-linked reductases, dimerisation (C-terminal) domain"/>
    <property type="match status" value="1"/>
</dbReference>
<evidence type="ECO:0000259" key="12">
    <source>
        <dbReference type="Pfam" id="PF07992"/>
    </source>
</evidence>
<evidence type="ECO:0000256" key="5">
    <source>
        <dbReference type="ARBA" id="ARBA00023002"/>
    </source>
</evidence>
<dbReference type="InterPro" id="IPR001100">
    <property type="entry name" value="Pyr_nuc-diS_OxRdtase"/>
</dbReference>
<feature type="domain" description="Pyridine nucleotide-disulphide oxidoreductase dimerisation" evidence="11">
    <location>
        <begin position="341"/>
        <end position="447"/>
    </location>
</feature>
<feature type="binding site" evidence="8">
    <location>
        <position position="51"/>
    </location>
    <ligand>
        <name>FAD</name>
        <dbReference type="ChEBI" id="CHEBI:57692"/>
    </ligand>
</feature>
<dbReference type="Gene3D" id="3.30.390.30">
    <property type="match status" value="1"/>
</dbReference>
<dbReference type="InterPro" id="IPR023753">
    <property type="entry name" value="FAD/NAD-binding_dom"/>
</dbReference>
<feature type="disulfide bond" description="Redox-active" evidence="9">
    <location>
        <begin position="42"/>
        <end position="47"/>
    </location>
</feature>
<comment type="caution">
    <text evidence="13">The sequence shown here is derived from an EMBL/GenBank/DDBJ whole genome shotgun (WGS) entry which is preliminary data.</text>
</comment>
<dbReference type="RefSeq" id="WP_154318106.1">
    <property type="nucleotide sequence ID" value="NZ_CAJGAA010000001.1"/>
</dbReference>
<dbReference type="GO" id="GO:0003955">
    <property type="term" value="F:NAD(P)H dehydrogenase (quinone) activity"/>
    <property type="evidence" value="ECO:0007669"/>
    <property type="project" value="TreeGrafter"/>
</dbReference>
<dbReference type="Gene3D" id="3.50.50.60">
    <property type="entry name" value="FAD/NAD(P)-binding domain"/>
    <property type="match status" value="2"/>
</dbReference>
<accession>A0A6I2M5Z6</accession>
<dbReference type="GO" id="GO:0050660">
    <property type="term" value="F:flavin adenine dinucleotide binding"/>
    <property type="evidence" value="ECO:0007669"/>
    <property type="project" value="TreeGrafter"/>
</dbReference>
<dbReference type="PANTHER" id="PTHR43014:SF2">
    <property type="entry name" value="MERCURIC REDUCTASE"/>
    <property type="match status" value="1"/>
</dbReference>
<dbReference type="PRINTS" id="PR00411">
    <property type="entry name" value="PNDRDTASEI"/>
</dbReference>
<feature type="domain" description="FAD/NAD(P)-binding" evidence="12">
    <location>
        <begin position="4"/>
        <end position="321"/>
    </location>
</feature>
<evidence type="ECO:0000256" key="8">
    <source>
        <dbReference type="PIRSR" id="PIRSR000350-3"/>
    </source>
</evidence>
<dbReference type="EMBL" id="WKKF01000001">
    <property type="protein sequence ID" value="MRX53329.1"/>
    <property type="molecule type" value="Genomic_DNA"/>
</dbReference>
<evidence type="ECO:0000256" key="10">
    <source>
        <dbReference type="RuleBase" id="RU003691"/>
    </source>
</evidence>
<keyword evidence="8" id="KW-0520">NAD</keyword>
<gene>
    <name evidence="13" type="ORF">GJU41_05050</name>
</gene>
<keyword evidence="7 10" id="KW-0676">Redox-active center</keyword>
<keyword evidence="4" id="KW-0521">NADP</keyword>
<evidence type="ECO:0000313" key="13">
    <source>
        <dbReference type="EMBL" id="MRX53329.1"/>
    </source>
</evidence>
<organism evidence="13 14">
    <name type="scientific">Metabacillus idriensis</name>
    <dbReference type="NCBI Taxonomy" id="324768"/>
    <lineage>
        <taxon>Bacteria</taxon>
        <taxon>Bacillati</taxon>
        <taxon>Bacillota</taxon>
        <taxon>Bacilli</taxon>
        <taxon>Bacillales</taxon>
        <taxon>Bacillaceae</taxon>
        <taxon>Metabacillus</taxon>
    </lineage>
</organism>
<dbReference type="InterPro" id="IPR016156">
    <property type="entry name" value="FAD/NAD-linked_Rdtase_dimer_sf"/>
</dbReference>
<evidence type="ECO:0000256" key="4">
    <source>
        <dbReference type="ARBA" id="ARBA00022857"/>
    </source>
</evidence>
<comment type="similarity">
    <text evidence="1 10">Belongs to the class-I pyridine nucleotide-disulfide oxidoreductase family.</text>
</comment>
<name>A0A6I2M5Z6_9BACI</name>
<dbReference type="GO" id="GO:0016668">
    <property type="term" value="F:oxidoreductase activity, acting on a sulfur group of donors, NAD(P) as acceptor"/>
    <property type="evidence" value="ECO:0007669"/>
    <property type="project" value="InterPro"/>
</dbReference>
<proteinExistence type="inferred from homology"/>
<evidence type="ECO:0000256" key="3">
    <source>
        <dbReference type="ARBA" id="ARBA00022827"/>
    </source>
</evidence>
<feature type="binding site" evidence="8">
    <location>
        <position position="265"/>
    </location>
    <ligand>
        <name>NAD(+)</name>
        <dbReference type="ChEBI" id="CHEBI:57540"/>
    </ligand>
</feature>
<feature type="binding site" evidence="8">
    <location>
        <position position="199"/>
    </location>
    <ligand>
        <name>NAD(+)</name>
        <dbReference type="ChEBI" id="CHEBI:57540"/>
    </ligand>
</feature>
<keyword evidence="3 8" id="KW-0274">FAD</keyword>
<keyword evidence="8" id="KW-0547">Nucleotide-binding</keyword>
<dbReference type="InterPro" id="IPR004099">
    <property type="entry name" value="Pyr_nucl-diS_OxRdtase_dimer"/>
</dbReference>
<keyword evidence="2 10" id="KW-0285">Flavoprotein</keyword>
<evidence type="ECO:0000256" key="6">
    <source>
        <dbReference type="ARBA" id="ARBA00023157"/>
    </source>
</evidence>
<feature type="binding site" evidence="8">
    <location>
        <begin position="139"/>
        <end position="141"/>
    </location>
    <ligand>
        <name>FAD</name>
        <dbReference type="ChEBI" id="CHEBI:57692"/>
    </ligand>
</feature>
<comment type="cofactor">
    <cofactor evidence="8">
        <name>FAD</name>
        <dbReference type="ChEBI" id="CHEBI:57692"/>
    </cofactor>
    <text evidence="8">Binds 1 FAD per subunit.</text>
</comment>
<dbReference type="Pfam" id="PF02852">
    <property type="entry name" value="Pyr_redox_dim"/>
    <property type="match status" value="1"/>
</dbReference>
<evidence type="ECO:0000256" key="1">
    <source>
        <dbReference type="ARBA" id="ARBA00007532"/>
    </source>
</evidence>
<dbReference type="InterPro" id="IPR012999">
    <property type="entry name" value="Pyr_OxRdtase_I_AS"/>
</dbReference>
<dbReference type="InterPro" id="IPR036188">
    <property type="entry name" value="FAD/NAD-bd_sf"/>
</dbReference>
<keyword evidence="14" id="KW-1185">Reference proteome</keyword>
<evidence type="ECO:0000313" key="14">
    <source>
        <dbReference type="Proteomes" id="UP000441585"/>
    </source>
</evidence>
<dbReference type="Proteomes" id="UP000441585">
    <property type="component" value="Unassembled WGS sequence"/>
</dbReference>
<feature type="binding site" evidence="8">
    <location>
        <position position="306"/>
    </location>
    <ligand>
        <name>FAD</name>
        <dbReference type="ChEBI" id="CHEBI:57692"/>
    </ligand>
</feature>
<dbReference type="PROSITE" id="PS00076">
    <property type="entry name" value="PYRIDINE_REDOX_1"/>
    <property type="match status" value="1"/>
</dbReference>
<keyword evidence="5 10" id="KW-0560">Oxidoreductase</keyword>
<evidence type="ECO:0000259" key="11">
    <source>
        <dbReference type="Pfam" id="PF02852"/>
    </source>
</evidence>
<protein>
    <submittedName>
        <fullName evidence="13">FAD-dependent oxidoreductase</fullName>
    </submittedName>
</protein>
<dbReference type="PRINTS" id="PR00368">
    <property type="entry name" value="FADPNR"/>
</dbReference>
<dbReference type="PIRSF" id="PIRSF000350">
    <property type="entry name" value="Mercury_reductase_MerA"/>
    <property type="match status" value="1"/>
</dbReference>
<keyword evidence="6" id="KW-1015">Disulfide bond</keyword>
<feature type="binding site" evidence="8">
    <location>
        <begin position="176"/>
        <end position="183"/>
    </location>
    <ligand>
        <name>NAD(+)</name>
        <dbReference type="ChEBI" id="CHEBI:57540"/>
    </ligand>
</feature>
<sequence length="474" mass="51037">MEEYDVIVIGGGAGGLTVAAGAASLGAHVALIEKDKNLGGDCLHVGCVPSKALISAANHVYEAKQTAASFGLSVSGGINMKQIMNHVHQAIAAIQEHDDDERFTKLGIDVIHGTAAFQTKHEIKVGEQVIKGKKIVIATGSRPAVPDIEGLKDSRFLTNQTVFHLDRLPEKLAVIGGGPIGVELAQAFSRLGSEVTIIERSSMLLSKEDDEIRELATDLLGKEMTILTEASIESASAFEDRKELVICQDGVLKTLEVNEILLAAGRKPNSDKLNLNEIGVACDEKGFIKVNDSMQSSLSHIYAIGDVNGNYLFTHAAGMEGKAVVQKAVLGLPNKVKYGHMPWVTYTSPEIFHLGLTEKEAKEAHKEIQVFKAPLNEVDRFIADGATDGFVKIITNTGGTILGAHAIGKGAGDWMQTVVFAKQNGKKIGDLSQMVYPYPNHAAAVQKTADLYWREKLFSGILPKLTEKWIKVKP</sequence>
<dbReference type="SUPFAM" id="SSF51905">
    <property type="entry name" value="FAD/NAD(P)-binding domain"/>
    <property type="match status" value="1"/>
</dbReference>
<dbReference type="PANTHER" id="PTHR43014">
    <property type="entry name" value="MERCURIC REDUCTASE"/>
    <property type="match status" value="1"/>
</dbReference>
<reference evidence="13 14" key="1">
    <citation type="submission" date="2019-11" db="EMBL/GenBank/DDBJ databases">
        <title>Bacillus idriensis genome.</title>
        <authorList>
            <person name="Konopka E.N."/>
            <person name="Newman J.D."/>
        </authorList>
    </citation>
    <scope>NUCLEOTIDE SEQUENCE [LARGE SCALE GENOMIC DNA]</scope>
    <source>
        <strain evidence="13 14">DSM 19097</strain>
    </source>
</reference>
<dbReference type="AlphaFoldDB" id="A0A6I2M5Z6"/>
<evidence type="ECO:0000256" key="2">
    <source>
        <dbReference type="ARBA" id="ARBA00022630"/>
    </source>
</evidence>
<dbReference type="Pfam" id="PF07992">
    <property type="entry name" value="Pyr_redox_2"/>
    <property type="match status" value="1"/>
</dbReference>